<evidence type="ECO:0000259" key="14">
    <source>
        <dbReference type="PROSITE" id="PS50255"/>
    </source>
</evidence>
<evidence type="ECO:0000313" key="15">
    <source>
        <dbReference type="EMBL" id="KAK6638643.1"/>
    </source>
</evidence>
<dbReference type="InterPro" id="IPR001199">
    <property type="entry name" value="Cyt_B5-like_heme/steroid-bd"/>
</dbReference>
<dbReference type="GO" id="GO:0005758">
    <property type="term" value="C:mitochondrial intermembrane space"/>
    <property type="evidence" value="ECO:0007669"/>
    <property type="project" value="UniProtKB-SubCell"/>
</dbReference>
<comment type="pathway">
    <text evidence="5">Energy metabolism; sulfur metabolism.</text>
</comment>
<dbReference type="Pfam" id="PF00174">
    <property type="entry name" value="Oxidored_molyb"/>
    <property type="match status" value="1"/>
</dbReference>
<evidence type="ECO:0000256" key="12">
    <source>
        <dbReference type="ARBA" id="ARBA00023128"/>
    </source>
</evidence>
<dbReference type="AlphaFoldDB" id="A0AAN8S0V7"/>
<dbReference type="InterPro" id="IPR014756">
    <property type="entry name" value="Ig_E-set"/>
</dbReference>
<dbReference type="SMART" id="SM01117">
    <property type="entry name" value="Cyt-b5"/>
    <property type="match status" value="1"/>
</dbReference>
<dbReference type="GO" id="GO:0008482">
    <property type="term" value="F:sulfite oxidase activity"/>
    <property type="evidence" value="ECO:0007669"/>
    <property type="project" value="UniProtKB-EC"/>
</dbReference>
<organism evidence="15 16">
    <name type="scientific">Polyplax serrata</name>
    <name type="common">Common mouse louse</name>
    <dbReference type="NCBI Taxonomy" id="468196"/>
    <lineage>
        <taxon>Eukaryota</taxon>
        <taxon>Metazoa</taxon>
        <taxon>Ecdysozoa</taxon>
        <taxon>Arthropoda</taxon>
        <taxon>Hexapoda</taxon>
        <taxon>Insecta</taxon>
        <taxon>Pterygota</taxon>
        <taxon>Neoptera</taxon>
        <taxon>Paraneoptera</taxon>
        <taxon>Psocodea</taxon>
        <taxon>Troctomorpha</taxon>
        <taxon>Phthiraptera</taxon>
        <taxon>Anoplura</taxon>
        <taxon>Polyplacidae</taxon>
        <taxon>Polyplax</taxon>
    </lineage>
</organism>
<dbReference type="InterPro" id="IPR005066">
    <property type="entry name" value="MoCF_OxRdtse_dimer"/>
</dbReference>
<comment type="subcellular location">
    <subcellularLocation>
        <location evidence="3">Mitochondrion intermembrane space</location>
    </subcellularLocation>
</comment>
<dbReference type="PROSITE" id="PS50255">
    <property type="entry name" value="CYTOCHROME_B5_2"/>
    <property type="match status" value="1"/>
</dbReference>
<evidence type="ECO:0000313" key="16">
    <source>
        <dbReference type="Proteomes" id="UP001372834"/>
    </source>
</evidence>
<keyword evidence="11" id="KW-0408">Iron</keyword>
<dbReference type="PANTHER" id="PTHR19372">
    <property type="entry name" value="SULFITE REDUCTASE"/>
    <property type="match status" value="1"/>
</dbReference>
<comment type="pathway">
    <text evidence="4">Sulfur metabolism.</text>
</comment>
<dbReference type="Proteomes" id="UP001372834">
    <property type="component" value="Unassembled WGS sequence"/>
</dbReference>
<keyword evidence="9" id="KW-0479">Metal-binding</keyword>
<dbReference type="Gene3D" id="3.10.120.10">
    <property type="entry name" value="Cytochrome b5-like heme/steroid binding domain"/>
    <property type="match status" value="1"/>
</dbReference>
<dbReference type="InterPro" id="IPR036400">
    <property type="entry name" value="Cyt_B5-like_heme/steroid_sf"/>
</dbReference>
<evidence type="ECO:0000256" key="3">
    <source>
        <dbReference type="ARBA" id="ARBA00004569"/>
    </source>
</evidence>
<gene>
    <name evidence="15" type="ORF">RUM43_006910</name>
</gene>
<dbReference type="FunFam" id="3.90.420.10:FF:000002">
    <property type="entry name" value="sulfite oxidase, mitochondrial"/>
    <property type="match status" value="1"/>
</dbReference>
<dbReference type="InterPro" id="IPR036374">
    <property type="entry name" value="OxRdtase_Mopterin-bd_sf"/>
</dbReference>
<dbReference type="SUPFAM" id="SSF55856">
    <property type="entry name" value="Cytochrome b5-like heme/steroid binding domain"/>
    <property type="match status" value="1"/>
</dbReference>
<dbReference type="SUPFAM" id="SSF56524">
    <property type="entry name" value="Oxidoreductase molybdopterin-binding domain"/>
    <property type="match status" value="1"/>
</dbReference>
<evidence type="ECO:0000256" key="9">
    <source>
        <dbReference type="ARBA" id="ARBA00022723"/>
    </source>
</evidence>
<keyword evidence="12" id="KW-0496">Mitochondrion</keyword>
<keyword evidence="7" id="KW-0500">Molybdenum</keyword>
<reference evidence="15 16" key="1">
    <citation type="submission" date="2023-10" db="EMBL/GenBank/DDBJ databases">
        <title>Genomes of two closely related lineages of the louse Polyplax serrata with different host specificities.</title>
        <authorList>
            <person name="Martinu J."/>
            <person name="Tarabai H."/>
            <person name="Stefka J."/>
            <person name="Hypsa V."/>
        </authorList>
    </citation>
    <scope>NUCLEOTIDE SEQUENCE [LARGE SCALE GENOMIC DNA]</scope>
    <source>
        <strain evidence="15">HR10_N</strain>
    </source>
</reference>
<dbReference type="PANTHER" id="PTHR19372:SF7">
    <property type="entry name" value="SULFITE OXIDASE, MITOCHONDRIAL"/>
    <property type="match status" value="1"/>
</dbReference>
<dbReference type="FunFam" id="2.60.40.650:FF:000002">
    <property type="entry name" value="sulfite oxidase"/>
    <property type="match status" value="1"/>
</dbReference>
<dbReference type="GO" id="GO:0020037">
    <property type="term" value="F:heme binding"/>
    <property type="evidence" value="ECO:0007669"/>
    <property type="project" value="TreeGrafter"/>
</dbReference>
<evidence type="ECO:0000256" key="6">
    <source>
        <dbReference type="ARBA" id="ARBA00012505"/>
    </source>
</evidence>
<evidence type="ECO:0000256" key="8">
    <source>
        <dbReference type="ARBA" id="ARBA00022617"/>
    </source>
</evidence>
<comment type="cofactor">
    <cofactor evidence="1">
        <name>Mo-molybdopterin</name>
        <dbReference type="ChEBI" id="CHEBI:71302"/>
    </cofactor>
</comment>
<dbReference type="PRINTS" id="PR00407">
    <property type="entry name" value="EUMOPTERIN"/>
</dbReference>
<accession>A0AAN8S0V7</accession>
<evidence type="ECO:0000256" key="4">
    <source>
        <dbReference type="ARBA" id="ARBA00004678"/>
    </source>
</evidence>
<dbReference type="FunFam" id="3.10.120.10:FF:000007">
    <property type="entry name" value="Sulfite oxidase, mitochondrial"/>
    <property type="match status" value="1"/>
</dbReference>
<dbReference type="EMBL" id="JAWJWE010000003">
    <property type="protein sequence ID" value="KAK6638643.1"/>
    <property type="molecule type" value="Genomic_DNA"/>
</dbReference>
<dbReference type="GO" id="GO:0030151">
    <property type="term" value="F:molybdenum ion binding"/>
    <property type="evidence" value="ECO:0007669"/>
    <property type="project" value="InterPro"/>
</dbReference>
<dbReference type="Gene3D" id="2.60.40.650">
    <property type="match status" value="1"/>
</dbReference>
<protein>
    <recommendedName>
        <fullName evidence="13">Sulfite oxidase</fullName>
        <ecNumber evidence="6">1.8.3.1</ecNumber>
    </recommendedName>
</protein>
<feature type="domain" description="Cytochrome b5 heme-binding" evidence="14">
    <location>
        <begin position="105"/>
        <end position="183"/>
    </location>
</feature>
<dbReference type="InterPro" id="IPR000572">
    <property type="entry name" value="OxRdtase_Mopterin-bd_dom"/>
</dbReference>
<name>A0AAN8S0V7_POLSC</name>
<dbReference type="EC" id="1.8.3.1" evidence="6"/>
<dbReference type="InterPro" id="IPR008335">
    <property type="entry name" value="Mopterin_OxRdtase_euk"/>
</dbReference>
<dbReference type="CDD" id="cd02111">
    <property type="entry name" value="eukary_SO_Moco"/>
    <property type="match status" value="1"/>
</dbReference>
<evidence type="ECO:0000256" key="1">
    <source>
        <dbReference type="ARBA" id="ARBA00001924"/>
    </source>
</evidence>
<dbReference type="GO" id="GO:0043546">
    <property type="term" value="F:molybdopterin cofactor binding"/>
    <property type="evidence" value="ECO:0007669"/>
    <property type="project" value="TreeGrafter"/>
</dbReference>
<evidence type="ECO:0000256" key="11">
    <source>
        <dbReference type="ARBA" id="ARBA00023004"/>
    </source>
</evidence>
<dbReference type="Pfam" id="PF00173">
    <property type="entry name" value="Cyt-b5"/>
    <property type="match status" value="1"/>
</dbReference>
<proteinExistence type="predicted"/>
<dbReference type="GO" id="GO:0006790">
    <property type="term" value="P:sulfur compound metabolic process"/>
    <property type="evidence" value="ECO:0007669"/>
    <property type="project" value="TreeGrafter"/>
</dbReference>
<comment type="cofactor">
    <cofactor evidence="2">
        <name>heme b</name>
        <dbReference type="ChEBI" id="CHEBI:60344"/>
    </cofactor>
</comment>
<evidence type="ECO:0000256" key="13">
    <source>
        <dbReference type="ARBA" id="ARBA00070338"/>
    </source>
</evidence>
<sequence length="571" mass="64270">MSYANWNRFLDRLLKQSSTCKGIFSAITTKKKNYILYNATGFCSQEWKKKRYQNEGNYKLSVKTLGLLTASAVLYYASKKRIAFTEANETSDEENIVPGKFIDNLPIYVESDVAKHSTKENRIWVTYKNGVYDVTEFVEQHPGGNKILLAAGSSIEPFWALYAVHHTQEVYGMLEQLRIGNIKIDEKKVDDNSLDPYGKDPKRHPVLKPASVKPFNAEPPPSLLVDKFYTPNSIFYVRNHLPVPEINEETYKLEIKGIGMDTKFFTLNDIKKFPKHTISATVQCAGNRRSEMSKIKQVKGLSWDQAAIGNATWSGARLTDVLTSCGLDLNHPEIQHVQFEAFDKGPDNVPYGASVPADKALDPKGDVLLAYEMNGEVLPRDHGYPLRVIVPGVVGARNVKWVSKIVLSEKESDSHWQQNDYKGFSPGVDWDSVDFKSAPAIQELPVISAICVPANEENVEPIDGCIMIKGYAWSGGGKRIVRVDVSSDKGKSWHVADLEQTNDNNSRHWSWTLWSILLPVPESNKVEIWAKAVDSAYNTQPESIENIWNLRGVLTNAYHKIQVNLMNNSNE</sequence>
<evidence type="ECO:0000256" key="10">
    <source>
        <dbReference type="ARBA" id="ARBA00023002"/>
    </source>
</evidence>
<dbReference type="SUPFAM" id="SSF81296">
    <property type="entry name" value="E set domains"/>
    <property type="match status" value="1"/>
</dbReference>
<dbReference type="Gene3D" id="3.90.420.10">
    <property type="entry name" value="Oxidoreductase, molybdopterin-binding domain"/>
    <property type="match status" value="1"/>
</dbReference>
<evidence type="ECO:0000256" key="7">
    <source>
        <dbReference type="ARBA" id="ARBA00022505"/>
    </source>
</evidence>
<evidence type="ECO:0000256" key="5">
    <source>
        <dbReference type="ARBA" id="ARBA00004971"/>
    </source>
</evidence>
<keyword evidence="10" id="KW-0560">Oxidoreductase</keyword>
<evidence type="ECO:0000256" key="2">
    <source>
        <dbReference type="ARBA" id="ARBA00001970"/>
    </source>
</evidence>
<dbReference type="Pfam" id="PF03404">
    <property type="entry name" value="Mo-co_dimer"/>
    <property type="match status" value="1"/>
</dbReference>
<comment type="caution">
    <text evidence="15">The sequence shown here is derived from an EMBL/GenBank/DDBJ whole genome shotgun (WGS) entry which is preliminary data.</text>
</comment>
<keyword evidence="8" id="KW-0349">Heme</keyword>